<organism evidence="2 3">
    <name type="scientific">Candidatus Blackburnbacteria bacterium RIFCSPHIGHO2_01_FULL_43_15b</name>
    <dbReference type="NCBI Taxonomy" id="1797513"/>
    <lineage>
        <taxon>Bacteria</taxon>
        <taxon>Candidatus Blackburniibacteriota</taxon>
    </lineage>
</organism>
<keyword evidence="1" id="KW-0812">Transmembrane</keyword>
<comment type="caution">
    <text evidence="2">The sequence shown here is derived from an EMBL/GenBank/DDBJ whole genome shotgun (WGS) entry which is preliminary data.</text>
</comment>
<feature type="transmembrane region" description="Helical" evidence="1">
    <location>
        <begin position="32"/>
        <end position="55"/>
    </location>
</feature>
<dbReference type="Proteomes" id="UP000177967">
    <property type="component" value="Unassembled WGS sequence"/>
</dbReference>
<feature type="transmembrane region" description="Helical" evidence="1">
    <location>
        <begin position="76"/>
        <end position="98"/>
    </location>
</feature>
<dbReference type="STRING" id="1797513.A2782_03895"/>
<proteinExistence type="predicted"/>
<evidence type="ECO:0000313" key="2">
    <source>
        <dbReference type="EMBL" id="OGY08127.1"/>
    </source>
</evidence>
<protein>
    <submittedName>
        <fullName evidence="2">Uncharacterized protein</fullName>
    </submittedName>
</protein>
<evidence type="ECO:0000256" key="1">
    <source>
        <dbReference type="SAM" id="Phobius"/>
    </source>
</evidence>
<reference evidence="2 3" key="1">
    <citation type="journal article" date="2016" name="Nat. Commun.">
        <title>Thousands of microbial genomes shed light on interconnected biogeochemical processes in an aquifer system.</title>
        <authorList>
            <person name="Anantharaman K."/>
            <person name="Brown C.T."/>
            <person name="Hug L.A."/>
            <person name="Sharon I."/>
            <person name="Castelle C.J."/>
            <person name="Probst A.J."/>
            <person name="Thomas B.C."/>
            <person name="Singh A."/>
            <person name="Wilkins M.J."/>
            <person name="Karaoz U."/>
            <person name="Brodie E.L."/>
            <person name="Williams K.H."/>
            <person name="Hubbard S.S."/>
            <person name="Banfield J.F."/>
        </authorList>
    </citation>
    <scope>NUCLEOTIDE SEQUENCE [LARGE SCALE GENOMIC DNA]</scope>
</reference>
<evidence type="ECO:0000313" key="3">
    <source>
        <dbReference type="Proteomes" id="UP000177967"/>
    </source>
</evidence>
<dbReference type="Pfam" id="PF18895">
    <property type="entry name" value="T4SS_pilin"/>
    <property type="match status" value="1"/>
</dbReference>
<dbReference type="InterPro" id="IPR043993">
    <property type="entry name" value="T4SS_pilin"/>
</dbReference>
<sequence length="105" mass="11432">MAAIDFGVLQQNLNETGYNQNLNTLGGIVSAFVPYVFGLAGIVLFLYFIWGGFGIMMSHGDPKATAAGKDRITRAVIGFVIIFAAFWIVQILGLILGISQFRNLF</sequence>
<keyword evidence="1" id="KW-0472">Membrane</keyword>
<name>A0A1G1UYA8_9BACT</name>
<dbReference type="EMBL" id="MHBW01000031">
    <property type="protein sequence ID" value="OGY08127.1"/>
    <property type="molecule type" value="Genomic_DNA"/>
</dbReference>
<gene>
    <name evidence="2" type="ORF">A2782_03895</name>
</gene>
<dbReference type="AlphaFoldDB" id="A0A1G1UYA8"/>
<keyword evidence="1" id="KW-1133">Transmembrane helix</keyword>
<accession>A0A1G1UYA8</accession>